<keyword evidence="8 11" id="KW-0675">Receptor</keyword>
<dbReference type="PROSITE" id="PS50262">
    <property type="entry name" value="G_PROTEIN_RECEP_F1_2"/>
    <property type="match status" value="1"/>
</dbReference>
<evidence type="ECO:0000256" key="2">
    <source>
        <dbReference type="ARBA" id="ARBA00022475"/>
    </source>
</evidence>
<evidence type="ECO:0000313" key="15">
    <source>
        <dbReference type="Proteomes" id="UP000823561"/>
    </source>
</evidence>
<dbReference type="PROSITE" id="PS00237">
    <property type="entry name" value="G_PROTEIN_RECEP_F1_1"/>
    <property type="match status" value="1"/>
</dbReference>
<reference evidence="14" key="1">
    <citation type="submission" date="2020-10" db="EMBL/GenBank/DDBJ databases">
        <title>Chromosome-scale genome assembly of the Allis shad, Alosa alosa.</title>
        <authorList>
            <person name="Margot Z."/>
            <person name="Christophe K."/>
            <person name="Cabau C."/>
            <person name="Louis A."/>
            <person name="Berthelot C."/>
            <person name="Parey E."/>
            <person name="Roest Crollius H."/>
            <person name="Montfort J."/>
            <person name="Robinson-Rechavi M."/>
            <person name="Bucao C."/>
            <person name="Bouchez O."/>
            <person name="Gislard M."/>
            <person name="Lluch J."/>
            <person name="Milhes M."/>
            <person name="Lampietro C."/>
            <person name="Lopez Roques C."/>
            <person name="Donnadieu C."/>
            <person name="Braasch I."/>
            <person name="Desvignes T."/>
            <person name="Postlethwait J."/>
            <person name="Bobe J."/>
            <person name="Guiguen Y."/>
        </authorList>
    </citation>
    <scope>NUCLEOTIDE SEQUENCE</scope>
    <source>
        <strain evidence="14">M-15738</strain>
        <tissue evidence="14">Blood</tissue>
    </source>
</reference>
<comment type="subcellular location">
    <subcellularLocation>
        <location evidence="1">Cell membrane</location>
        <topology evidence="1">Multi-pass membrane protein</topology>
    </subcellularLocation>
</comment>
<dbReference type="InterPro" id="IPR000276">
    <property type="entry name" value="GPCR_Rhodpsn"/>
</dbReference>
<dbReference type="Pfam" id="PF00001">
    <property type="entry name" value="7tm_1"/>
    <property type="match status" value="1"/>
</dbReference>
<proteinExistence type="inferred from homology"/>
<keyword evidence="10 11" id="KW-0807">Transducer</keyword>
<comment type="similarity">
    <text evidence="11">Belongs to the G-protein coupled receptor 1 family.</text>
</comment>
<organism evidence="14 15">
    <name type="scientific">Alosa alosa</name>
    <name type="common">allis shad</name>
    <dbReference type="NCBI Taxonomy" id="278164"/>
    <lineage>
        <taxon>Eukaryota</taxon>
        <taxon>Metazoa</taxon>
        <taxon>Chordata</taxon>
        <taxon>Craniata</taxon>
        <taxon>Vertebrata</taxon>
        <taxon>Euteleostomi</taxon>
        <taxon>Actinopterygii</taxon>
        <taxon>Neopterygii</taxon>
        <taxon>Teleostei</taxon>
        <taxon>Clupei</taxon>
        <taxon>Clupeiformes</taxon>
        <taxon>Clupeoidei</taxon>
        <taxon>Clupeidae</taxon>
        <taxon>Alosa</taxon>
    </lineage>
</organism>
<dbReference type="PANTHER" id="PTHR24234:SF15">
    <property type="entry name" value="G PROTEIN-COUPLED RECEPTOR 65"/>
    <property type="match status" value="1"/>
</dbReference>
<keyword evidence="15" id="KW-1185">Reference proteome</keyword>
<evidence type="ECO:0000256" key="7">
    <source>
        <dbReference type="ARBA" id="ARBA00023157"/>
    </source>
</evidence>
<evidence type="ECO:0000256" key="12">
    <source>
        <dbReference type="SAM" id="Phobius"/>
    </source>
</evidence>
<name>A0AAV6FT51_9TELE</name>
<dbReference type="GO" id="GO:0004930">
    <property type="term" value="F:G protein-coupled receptor activity"/>
    <property type="evidence" value="ECO:0007669"/>
    <property type="project" value="UniProtKB-KW"/>
</dbReference>
<keyword evidence="5 11" id="KW-0297">G-protein coupled receptor</keyword>
<dbReference type="Proteomes" id="UP000823561">
    <property type="component" value="Chromosome 19"/>
</dbReference>
<evidence type="ECO:0000256" key="11">
    <source>
        <dbReference type="RuleBase" id="RU000688"/>
    </source>
</evidence>
<feature type="domain" description="G-protein coupled receptors family 1 profile" evidence="13">
    <location>
        <begin position="46"/>
        <end position="290"/>
    </location>
</feature>
<dbReference type="PANTHER" id="PTHR24234">
    <property type="entry name" value="LYSOPHOSPHATIDIC ACID RECEPTOR 5/SPHINGOSYLPHOSPHORYLCHOLINE RECEPTOR"/>
    <property type="match status" value="1"/>
</dbReference>
<dbReference type="PRINTS" id="PR00237">
    <property type="entry name" value="GPCRRHODOPSN"/>
</dbReference>
<evidence type="ECO:0000256" key="9">
    <source>
        <dbReference type="ARBA" id="ARBA00023180"/>
    </source>
</evidence>
<feature type="transmembrane region" description="Helical" evidence="12">
    <location>
        <begin position="64"/>
        <end position="85"/>
    </location>
</feature>
<protein>
    <recommendedName>
        <fullName evidence="13">G-protein coupled receptors family 1 profile domain-containing protein</fullName>
    </recommendedName>
</protein>
<dbReference type="SUPFAM" id="SSF81321">
    <property type="entry name" value="Family A G protein-coupled receptor-like"/>
    <property type="match status" value="1"/>
</dbReference>
<keyword evidence="2" id="KW-1003">Cell membrane</keyword>
<feature type="transmembrane region" description="Helical" evidence="12">
    <location>
        <begin position="274"/>
        <end position="293"/>
    </location>
</feature>
<sequence length="328" mass="37625">MKVQLTVENMNNCTLNSSTDDWDPPEEMKKSFVFLHIAVIIFGFPSNCFSVFVSYQHIRQGNELGVYLMNLALADLFFIMMLPIWTDYSLNDDWRHGGTACTACVFLLFTHFYASVSLLCCIAVDRYLAVVHPLKYPFIRNLGPAMGICVLSWTCSIIFNAATVSTPNVYDAKYNICLDTFPIHDTQRQVNIARFFMWFLVPSVLVGFCYWKISEEVRSNRATEKQERQRTCRLLRLVQLTLVICFGPIHIMLLLRALLEDCQTLPWLYYPYKVSAALATLNCLADPLLYCFITRSGRASVSKAFLFLQRKSMGNSSEGELKQQFHNP</sequence>
<evidence type="ECO:0000256" key="5">
    <source>
        <dbReference type="ARBA" id="ARBA00023040"/>
    </source>
</evidence>
<feature type="transmembrane region" description="Helical" evidence="12">
    <location>
        <begin position="32"/>
        <end position="52"/>
    </location>
</feature>
<evidence type="ECO:0000313" key="14">
    <source>
        <dbReference type="EMBL" id="KAG5266029.1"/>
    </source>
</evidence>
<evidence type="ECO:0000256" key="1">
    <source>
        <dbReference type="ARBA" id="ARBA00004651"/>
    </source>
</evidence>
<keyword evidence="3 11" id="KW-0812">Transmembrane</keyword>
<evidence type="ECO:0000256" key="10">
    <source>
        <dbReference type="ARBA" id="ARBA00023224"/>
    </source>
</evidence>
<feature type="transmembrane region" description="Helical" evidence="12">
    <location>
        <begin position="234"/>
        <end position="254"/>
    </location>
</feature>
<dbReference type="AlphaFoldDB" id="A0AAV6FT51"/>
<keyword evidence="4 12" id="KW-1133">Transmembrane helix</keyword>
<evidence type="ECO:0000256" key="6">
    <source>
        <dbReference type="ARBA" id="ARBA00023136"/>
    </source>
</evidence>
<comment type="caution">
    <text evidence="14">The sequence shown here is derived from an EMBL/GenBank/DDBJ whole genome shotgun (WGS) entry which is preliminary data.</text>
</comment>
<keyword evidence="6 12" id="KW-0472">Membrane</keyword>
<feature type="transmembrane region" description="Helical" evidence="12">
    <location>
        <begin position="145"/>
        <end position="164"/>
    </location>
</feature>
<dbReference type="InterPro" id="IPR017452">
    <property type="entry name" value="GPCR_Rhodpsn_7TM"/>
</dbReference>
<dbReference type="Gene3D" id="1.20.1070.10">
    <property type="entry name" value="Rhodopsin 7-helix transmembrane proteins"/>
    <property type="match status" value="1"/>
</dbReference>
<feature type="transmembrane region" description="Helical" evidence="12">
    <location>
        <begin position="195"/>
        <end position="213"/>
    </location>
</feature>
<evidence type="ECO:0000256" key="8">
    <source>
        <dbReference type="ARBA" id="ARBA00023170"/>
    </source>
</evidence>
<gene>
    <name evidence="14" type="ORF">AALO_G00249040</name>
</gene>
<keyword evidence="7" id="KW-1015">Disulfide bond</keyword>
<dbReference type="GO" id="GO:0005886">
    <property type="term" value="C:plasma membrane"/>
    <property type="evidence" value="ECO:0007669"/>
    <property type="project" value="UniProtKB-SubCell"/>
</dbReference>
<dbReference type="EMBL" id="JADWDJ010000019">
    <property type="protein sequence ID" value="KAG5266029.1"/>
    <property type="molecule type" value="Genomic_DNA"/>
</dbReference>
<feature type="transmembrane region" description="Helical" evidence="12">
    <location>
        <begin position="97"/>
        <end position="124"/>
    </location>
</feature>
<keyword evidence="9" id="KW-0325">Glycoprotein</keyword>
<evidence type="ECO:0000256" key="4">
    <source>
        <dbReference type="ARBA" id="ARBA00022989"/>
    </source>
</evidence>
<evidence type="ECO:0000256" key="3">
    <source>
        <dbReference type="ARBA" id="ARBA00022692"/>
    </source>
</evidence>
<evidence type="ECO:0000259" key="13">
    <source>
        <dbReference type="PROSITE" id="PS50262"/>
    </source>
</evidence>
<accession>A0AAV6FT51</accession>